<evidence type="ECO:0000256" key="7">
    <source>
        <dbReference type="ARBA" id="ARBA00023136"/>
    </source>
</evidence>
<gene>
    <name evidence="12" type="ORF">MERGE_000277</name>
</gene>
<evidence type="ECO:0000313" key="13">
    <source>
        <dbReference type="Proteomes" id="UP000663699"/>
    </source>
</evidence>
<name>A0A899FVP9_9ASCO</name>
<evidence type="ECO:0000256" key="10">
    <source>
        <dbReference type="ARBA" id="ARBA00031521"/>
    </source>
</evidence>
<dbReference type="Proteomes" id="UP000663699">
    <property type="component" value="Chromosome 1"/>
</dbReference>
<evidence type="ECO:0000256" key="3">
    <source>
        <dbReference type="ARBA" id="ARBA00022692"/>
    </source>
</evidence>
<comment type="similarity">
    <text evidence="2">Belongs to the CBP4 family.</text>
</comment>
<evidence type="ECO:0000313" key="12">
    <source>
        <dbReference type="EMBL" id="QSL64122.1"/>
    </source>
</evidence>
<feature type="transmembrane region" description="Helical" evidence="11">
    <location>
        <begin position="6"/>
        <end position="26"/>
    </location>
</feature>
<accession>A0A899FVP9</accession>
<reference evidence="12" key="1">
    <citation type="submission" date="2020-06" db="EMBL/GenBank/DDBJ databases">
        <title>Genomes of multiple members of Pneumocystis genus reveal paths to human pathogen Pneumocystis jirovecii.</title>
        <authorList>
            <person name="Cisse O.H."/>
            <person name="Ma L."/>
            <person name="Dekker J."/>
            <person name="Khil P."/>
            <person name="Jo J."/>
            <person name="Brenchley J."/>
            <person name="Blair R."/>
            <person name="Pahar B."/>
            <person name="Chabe M."/>
            <person name="Van Rompay K.A."/>
            <person name="Keesler R."/>
            <person name="Sukura A."/>
            <person name="Hirsch V."/>
            <person name="Kutty G."/>
            <person name="Liu Y."/>
            <person name="Peng L."/>
            <person name="Chen J."/>
            <person name="Song J."/>
            <person name="Weissenbacher-Lang C."/>
            <person name="Xu J."/>
            <person name="Upham N.S."/>
            <person name="Stajich J.E."/>
            <person name="Cuomo C.A."/>
            <person name="Cushion M.T."/>
            <person name="Kovacs J.A."/>
        </authorList>
    </citation>
    <scope>NUCLEOTIDE SEQUENCE</scope>
    <source>
        <strain evidence="12">2A</strain>
    </source>
</reference>
<evidence type="ECO:0000256" key="1">
    <source>
        <dbReference type="ARBA" id="ARBA00004434"/>
    </source>
</evidence>
<dbReference type="OrthoDB" id="5576752at2759"/>
<evidence type="ECO:0000256" key="9">
    <source>
        <dbReference type="ARBA" id="ARBA00025413"/>
    </source>
</evidence>
<keyword evidence="5 11" id="KW-1133">Transmembrane helix</keyword>
<proteinExistence type="inferred from homology"/>
<evidence type="ECO:0000256" key="5">
    <source>
        <dbReference type="ARBA" id="ARBA00022989"/>
    </source>
</evidence>
<evidence type="ECO:0000256" key="2">
    <source>
        <dbReference type="ARBA" id="ARBA00006780"/>
    </source>
</evidence>
<keyword evidence="8" id="KW-0143">Chaperone</keyword>
<keyword evidence="4" id="KW-0999">Mitochondrion inner membrane</keyword>
<dbReference type="EMBL" id="CP054532">
    <property type="protein sequence ID" value="QSL64122.1"/>
    <property type="molecule type" value="Genomic_DNA"/>
</dbReference>
<keyword evidence="6" id="KW-0496">Mitochondrion</keyword>
<keyword evidence="13" id="KW-1185">Reference proteome</keyword>
<sequence>MSAKRWIKAGFWSSAMIGLGYALMIYTTPNEQELYNSLSPALKLIYDKNIEKKYSNEVIEHIKKNKYSESPVG</sequence>
<keyword evidence="3 11" id="KW-0812">Transmembrane</keyword>
<organism evidence="12 13">
    <name type="scientific">Pneumocystis wakefieldiae</name>
    <dbReference type="NCBI Taxonomy" id="38082"/>
    <lineage>
        <taxon>Eukaryota</taxon>
        <taxon>Fungi</taxon>
        <taxon>Dikarya</taxon>
        <taxon>Ascomycota</taxon>
        <taxon>Taphrinomycotina</taxon>
        <taxon>Pneumocystomycetes</taxon>
        <taxon>Pneumocystaceae</taxon>
        <taxon>Pneumocystis</taxon>
    </lineage>
</organism>
<evidence type="ECO:0000256" key="4">
    <source>
        <dbReference type="ARBA" id="ARBA00022792"/>
    </source>
</evidence>
<comment type="subcellular location">
    <subcellularLocation>
        <location evidence="1">Mitochondrion inner membrane</location>
        <topology evidence="1">Single-pass membrane protein</topology>
    </subcellularLocation>
</comment>
<dbReference type="InterPro" id="IPR012420">
    <property type="entry name" value="Cbp4"/>
</dbReference>
<dbReference type="AlphaFoldDB" id="A0A899FVP9"/>
<evidence type="ECO:0000256" key="8">
    <source>
        <dbReference type="ARBA" id="ARBA00023186"/>
    </source>
</evidence>
<comment type="function">
    <text evidence="9">Essential for the assembly of ubiquinol-cytochrome c reductase. It has a direct effect on the correct occurrence of the Rieske protein, core 4, core 5 and apocytochrome b.</text>
</comment>
<protein>
    <recommendedName>
        <fullName evidence="10">Cytochrome b mRNA-processing protein 4</fullName>
    </recommendedName>
</protein>
<dbReference type="Pfam" id="PF07960">
    <property type="entry name" value="CBP4"/>
    <property type="match status" value="1"/>
</dbReference>
<keyword evidence="7 11" id="KW-0472">Membrane</keyword>
<evidence type="ECO:0000256" key="11">
    <source>
        <dbReference type="SAM" id="Phobius"/>
    </source>
</evidence>
<evidence type="ECO:0000256" key="6">
    <source>
        <dbReference type="ARBA" id="ARBA00023128"/>
    </source>
</evidence>
<dbReference type="GO" id="GO:0005743">
    <property type="term" value="C:mitochondrial inner membrane"/>
    <property type="evidence" value="ECO:0007669"/>
    <property type="project" value="UniProtKB-SubCell"/>
</dbReference>